<dbReference type="AlphaFoldDB" id="G2KPE4"/>
<dbReference type="EMBL" id="CP002382">
    <property type="protein sequence ID" value="AEP09045.1"/>
    <property type="molecule type" value="Genomic_DNA"/>
</dbReference>
<dbReference type="Gene3D" id="3.40.50.150">
    <property type="entry name" value="Vaccinia Virus protein VP39"/>
    <property type="match status" value="1"/>
</dbReference>
<keyword evidence="5" id="KW-0949">S-adenosyl-L-methionine</keyword>
<name>G2KPE4_MICAA</name>
<organism evidence="7 8">
    <name type="scientific">Micavibrio aeruginosavorus (strain ARL-13)</name>
    <dbReference type="NCBI Taxonomy" id="856793"/>
    <lineage>
        <taxon>Bacteria</taxon>
        <taxon>Pseudomonadati</taxon>
        <taxon>Bdellovibrionota</taxon>
        <taxon>Bdellovibrionia</taxon>
        <taxon>Bdellovibrionales</taxon>
        <taxon>Pseudobdellovibrionaceae</taxon>
        <taxon>Micavibrio</taxon>
    </lineage>
</organism>
<dbReference type="InterPro" id="IPR000780">
    <property type="entry name" value="CheR_MeTrfase"/>
</dbReference>
<dbReference type="InterPro" id="IPR036804">
    <property type="entry name" value="CheR_N_sf"/>
</dbReference>
<dbReference type="RefSeq" id="WP_014102268.1">
    <property type="nucleotide sequence ID" value="NC_016026.1"/>
</dbReference>
<keyword evidence="4 7" id="KW-0808">Transferase</keyword>
<keyword evidence="8" id="KW-1185">Reference proteome</keyword>
<dbReference type="eggNOG" id="COG1352">
    <property type="taxonomic scope" value="Bacteria"/>
</dbReference>
<proteinExistence type="predicted"/>
<dbReference type="OrthoDB" id="9816309at2"/>
<protein>
    <recommendedName>
        <fullName evidence="2">protein-glutamate O-methyltransferase</fullName>
        <ecNumber evidence="2">2.1.1.80</ecNumber>
    </recommendedName>
</protein>
<reference evidence="7 8" key="1">
    <citation type="journal article" date="2011" name="BMC Genomics">
        <title>Genomic insights into an obligate epibiotic bacterial predator: Micavibrio aeruginosavorus ARL-13.</title>
        <authorList>
            <person name="Wang Z."/>
            <person name="Kadouri D."/>
            <person name="Wu M."/>
        </authorList>
    </citation>
    <scope>NUCLEOTIDE SEQUENCE [LARGE SCALE GENOMIC DNA]</scope>
    <source>
        <strain evidence="7 8">ARL-13</strain>
    </source>
</reference>
<dbReference type="InterPro" id="IPR050903">
    <property type="entry name" value="Bact_Chemotaxis_MeTrfase"/>
</dbReference>
<feature type="domain" description="CheR-type methyltransferase" evidence="6">
    <location>
        <begin position="1"/>
        <end position="251"/>
    </location>
</feature>
<accession>G2KPE4</accession>
<evidence type="ECO:0000259" key="6">
    <source>
        <dbReference type="PROSITE" id="PS50123"/>
    </source>
</evidence>
<dbReference type="GO" id="GO:0008983">
    <property type="term" value="F:protein-glutamate O-methyltransferase activity"/>
    <property type="evidence" value="ECO:0007669"/>
    <property type="project" value="UniProtKB-EC"/>
</dbReference>
<keyword evidence="3 7" id="KW-0489">Methyltransferase</keyword>
<dbReference type="Pfam" id="PF01739">
    <property type="entry name" value="CheR"/>
    <property type="match status" value="1"/>
</dbReference>
<evidence type="ECO:0000256" key="2">
    <source>
        <dbReference type="ARBA" id="ARBA00012534"/>
    </source>
</evidence>
<gene>
    <name evidence="7" type="ordered locus">MICA_711</name>
</gene>
<evidence type="ECO:0000313" key="8">
    <source>
        <dbReference type="Proteomes" id="UP000009286"/>
    </source>
</evidence>
<dbReference type="InterPro" id="IPR022642">
    <property type="entry name" value="CheR_C"/>
</dbReference>
<dbReference type="PANTHER" id="PTHR24422:SF21">
    <property type="entry name" value="CHEMOTAXIS PROTEIN METHYLTRANSFERASE 1"/>
    <property type="match status" value="1"/>
</dbReference>
<evidence type="ECO:0000256" key="1">
    <source>
        <dbReference type="ARBA" id="ARBA00001541"/>
    </source>
</evidence>
<evidence type="ECO:0000256" key="5">
    <source>
        <dbReference type="ARBA" id="ARBA00022691"/>
    </source>
</evidence>
<dbReference type="Pfam" id="PF03705">
    <property type="entry name" value="CheR_N"/>
    <property type="match status" value="1"/>
</dbReference>
<dbReference type="HOGENOM" id="CLU_025854_0_2_5"/>
<dbReference type="STRING" id="856793.MICA_711"/>
<dbReference type="InterPro" id="IPR029063">
    <property type="entry name" value="SAM-dependent_MTases_sf"/>
</dbReference>
<evidence type="ECO:0000256" key="3">
    <source>
        <dbReference type="ARBA" id="ARBA00022603"/>
    </source>
</evidence>
<dbReference type="EC" id="2.1.1.80" evidence="2"/>
<dbReference type="PRINTS" id="PR00996">
    <property type="entry name" value="CHERMTFRASE"/>
</dbReference>
<evidence type="ECO:0000256" key="4">
    <source>
        <dbReference type="ARBA" id="ARBA00022679"/>
    </source>
</evidence>
<dbReference type="PANTHER" id="PTHR24422">
    <property type="entry name" value="CHEMOTAXIS PROTEIN METHYLTRANSFERASE"/>
    <property type="match status" value="1"/>
</dbReference>
<dbReference type="SMART" id="SM00138">
    <property type="entry name" value="MeTrc"/>
    <property type="match status" value="1"/>
</dbReference>
<dbReference type="InterPro" id="IPR022641">
    <property type="entry name" value="CheR_N"/>
</dbReference>
<sequence>MRLADFEMYRELLHRHTGVDLTPDKSSLLDARLTPIAKKWGYPTFESMTIALRGVPENALIIDVVEAMMMNETMFFRDARPFEDLKNTIIPYLAKERAKYKSLRFWSAGCSTGEEPYSIAMAVKECGTPLKNWDIDIIGTDISHSVLSKAREGHYSQFDVQRGLPSPMLIKYFHQADGGGWQLDPSIMNMVDFLHSNLLDPVRDLGPFDVIFCRNVLCAMDDAAQTRILDNLARTLEPDGFLILGDEETLPTSCVSLRPLPDLPGFYGPADGTHRMDRLEKLKKTSGT</sequence>
<dbReference type="SUPFAM" id="SSF53335">
    <property type="entry name" value="S-adenosyl-L-methionine-dependent methyltransferases"/>
    <property type="match status" value="1"/>
</dbReference>
<comment type="catalytic activity">
    <reaction evidence="1">
        <text>L-glutamyl-[protein] + S-adenosyl-L-methionine = [protein]-L-glutamate 5-O-methyl ester + S-adenosyl-L-homocysteine</text>
        <dbReference type="Rhea" id="RHEA:24452"/>
        <dbReference type="Rhea" id="RHEA-COMP:10208"/>
        <dbReference type="Rhea" id="RHEA-COMP:10311"/>
        <dbReference type="ChEBI" id="CHEBI:29973"/>
        <dbReference type="ChEBI" id="CHEBI:57856"/>
        <dbReference type="ChEBI" id="CHEBI:59789"/>
        <dbReference type="ChEBI" id="CHEBI:82795"/>
        <dbReference type="EC" id="2.1.1.80"/>
    </reaction>
</comment>
<dbReference type="Gene3D" id="1.10.155.10">
    <property type="entry name" value="Chemotaxis receptor methyltransferase CheR, N-terminal domain"/>
    <property type="match status" value="1"/>
</dbReference>
<dbReference type="PROSITE" id="PS50123">
    <property type="entry name" value="CHER"/>
    <property type="match status" value="1"/>
</dbReference>
<evidence type="ECO:0000313" key="7">
    <source>
        <dbReference type="EMBL" id="AEP09045.1"/>
    </source>
</evidence>
<dbReference type="KEGG" id="mai:MICA_711"/>
<dbReference type="Proteomes" id="UP000009286">
    <property type="component" value="Chromosome"/>
</dbReference>
<dbReference type="CDD" id="cd02440">
    <property type="entry name" value="AdoMet_MTases"/>
    <property type="match status" value="1"/>
</dbReference>
<dbReference type="SUPFAM" id="SSF47757">
    <property type="entry name" value="Chemotaxis receptor methyltransferase CheR, N-terminal domain"/>
    <property type="match status" value="1"/>
</dbReference>
<dbReference type="GO" id="GO:0032259">
    <property type="term" value="P:methylation"/>
    <property type="evidence" value="ECO:0007669"/>
    <property type="project" value="UniProtKB-KW"/>
</dbReference>